<organism evidence="11 12">
    <name type="scientific">Desulfobacter hydrogenophilus</name>
    <dbReference type="NCBI Taxonomy" id="2291"/>
    <lineage>
        <taxon>Bacteria</taxon>
        <taxon>Pseudomonadati</taxon>
        <taxon>Thermodesulfobacteriota</taxon>
        <taxon>Desulfobacteria</taxon>
        <taxon>Desulfobacterales</taxon>
        <taxon>Desulfobacteraceae</taxon>
        <taxon>Desulfobacter</taxon>
    </lineage>
</organism>
<comment type="function">
    <text evidence="5">A flexible structure which links the flagellar filament to the drive apparatus in the basal body.</text>
</comment>
<dbReference type="InterPro" id="IPR037925">
    <property type="entry name" value="FlgE/F/G-like"/>
</dbReference>
<dbReference type="InterPro" id="IPR053967">
    <property type="entry name" value="LlgE_F_G-like_D1"/>
</dbReference>
<evidence type="ECO:0000259" key="6">
    <source>
        <dbReference type="Pfam" id="PF00460"/>
    </source>
</evidence>
<feature type="domain" description="Flagellar hook protein FlgE/F/G-like D1" evidence="9">
    <location>
        <begin position="88"/>
        <end position="152"/>
    </location>
</feature>
<keyword evidence="4 5" id="KW-0975">Bacterial flagellum</keyword>
<dbReference type="Proteomes" id="UP000248798">
    <property type="component" value="Unassembled WGS sequence"/>
</dbReference>
<dbReference type="InterPro" id="IPR010930">
    <property type="entry name" value="Flg_bb/hook_C_dom"/>
</dbReference>
<evidence type="ECO:0000259" key="9">
    <source>
        <dbReference type="Pfam" id="PF22692"/>
    </source>
</evidence>
<dbReference type="InterPro" id="IPR020013">
    <property type="entry name" value="Flagellar_FlgE/F/G"/>
</dbReference>
<feature type="domain" description="Flagellar basal body rod protein N-terminal" evidence="6">
    <location>
        <begin position="7"/>
        <end position="37"/>
    </location>
</feature>
<evidence type="ECO:0000256" key="5">
    <source>
        <dbReference type="RuleBase" id="RU362116"/>
    </source>
</evidence>
<dbReference type="Proteomes" id="UP000293902">
    <property type="component" value="Chromosome"/>
</dbReference>
<name>A0A328FBQ1_9BACT</name>
<dbReference type="EMBL" id="CP036313">
    <property type="protein sequence ID" value="QBH13874.1"/>
    <property type="molecule type" value="Genomic_DNA"/>
</dbReference>
<dbReference type="InterPro" id="IPR011491">
    <property type="entry name" value="FlgE_D2"/>
</dbReference>
<comment type="subcellular location">
    <subcellularLocation>
        <location evidence="1 5">Bacterial flagellum basal body</location>
    </subcellularLocation>
</comment>
<dbReference type="NCBIfam" id="TIGR03506">
    <property type="entry name" value="FlgEFG_subfam"/>
    <property type="match status" value="2"/>
</dbReference>
<feature type="domain" description="Flagellar hook protein FlgE D2" evidence="8">
    <location>
        <begin position="192"/>
        <end position="298"/>
    </location>
</feature>
<dbReference type="Pfam" id="PF06429">
    <property type="entry name" value="Flg_bbr_C"/>
    <property type="match status" value="1"/>
</dbReference>
<evidence type="ECO:0000313" key="11">
    <source>
        <dbReference type="EMBL" id="RAM02104.1"/>
    </source>
</evidence>
<dbReference type="Pfam" id="PF22692">
    <property type="entry name" value="LlgE_F_G_D1"/>
    <property type="match status" value="1"/>
</dbReference>
<dbReference type="Pfam" id="PF07559">
    <property type="entry name" value="FlgE_D2"/>
    <property type="match status" value="1"/>
</dbReference>
<dbReference type="Pfam" id="PF00460">
    <property type="entry name" value="Flg_bb_rod"/>
    <property type="match status" value="1"/>
</dbReference>
<dbReference type="GO" id="GO:0005829">
    <property type="term" value="C:cytosol"/>
    <property type="evidence" value="ECO:0007669"/>
    <property type="project" value="TreeGrafter"/>
</dbReference>
<sequence>MSLTSSLYAGTSGLGNTGNALQVTSNNISNINTLGFKKGTATFADTLYQTIGTNAGASQVGLGMNVDNVAQVFTDGSLETTSNATDLAIGGDGFFVVSELGSEETFYTRAGNFSFDQDGALVTSEGYIVQGWYVEGDTGEEYGAVTDLILTEFTSPPDDTEEITVITNLDSDAESMATVLSNLFEYDEEDGTTVDSDGYEYQTVVTVYDSLGSSHEVTIYYDKKSDTDWEYIIATDPDEDNRALVADTDAAGLLARGTISFSESSGEIVTMTMEELTGLIGNVVSSGNNAVDDVHFEIEDSEVIQLDGYGISMTYDGENWVLDETNLPTAYEDAEIIYSDANTVYLVLDPESSGGDEEADVKISLDEYAMSGDTLTFDVNDPTELHVQDIENAVYVGDVYNNTTVSINDPSVMTTDAEDLSIIWNPYTETWSWNNPDGATADPDPTLISEVSFELDSAIIDTETLVDKGISYSEKDVSAMSMVADVSLYWDGSAWDWNEDLKETDLQDGLSYDEEYFGSLEVSDITSGSEGAGILATVYTVTYDPTATPTWTGESDSTSTQSIDVEESTDGSVLTLTIYDDPSSDPSTIEITLDDDTTLSTTDSESFSFTIVPTPPAEYANAKISTPTTSTYNIEINFNEEDDFDDAEVTIDVDAHLASGVLVDGDKLTFKVDPDTPPSEYSDATLSGDATYCSIDLDGSGNEDDKEDIVFTFDEELKSGTDTDPLEDRSVITFDIEGSTSWRTVTSDEAEDTGYLQFTADFLGGEFGATEMDISFNIGSKFDGNNWVNDSLSSTQYATSSSTTYQDADGYASGDLTGIGVESDGLVSGSYSNGQEIALFKVALADFNNVNGLENEGGNLYSATTESGAAITNKPGENGLGTLSSYALEMSNVDISEEFVDMITLQTAYEANAKIITTVDEMMTTVIGMKR</sequence>
<evidence type="ECO:0000313" key="10">
    <source>
        <dbReference type="EMBL" id="QBH13874.1"/>
    </source>
</evidence>
<dbReference type="GO" id="GO:0009425">
    <property type="term" value="C:bacterial-type flagellum basal body"/>
    <property type="evidence" value="ECO:0007669"/>
    <property type="project" value="UniProtKB-SubCell"/>
</dbReference>
<dbReference type="RefSeq" id="WP_111956232.1">
    <property type="nucleotide sequence ID" value="NZ_CP036313.1"/>
</dbReference>
<dbReference type="InterPro" id="IPR001444">
    <property type="entry name" value="Flag_bb_rod_N"/>
</dbReference>
<comment type="similarity">
    <text evidence="2 5">Belongs to the flagella basal body rod proteins family.</text>
</comment>
<evidence type="ECO:0000259" key="8">
    <source>
        <dbReference type="Pfam" id="PF07559"/>
    </source>
</evidence>
<dbReference type="SUPFAM" id="SSF117143">
    <property type="entry name" value="Flagellar hook protein flgE"/>
    <property type="match status" value="2"/>
</dbReference>
<dbReference type="PANTHER" id="PTHR30435:SF1">
    <property type="entry name" value="FLAGELLAR HOOK PROTEIN FLGE"/>
    <property type="match status" value="1"/>
</dbReference>
<keyword evidence="11" id="KW-0282">Flagellum</keyword>
<protein>
    <recommendedName>
        <fullName evidence="3 5">Flagellar hook protein FlgE</fullName>
    </recommendedName>
</protein>
<evidence type="ECO:0000259" key="7">
    <source>
        <dbReference type="Pfam" id="PF06429"/>
    </source>
</evidence>
<proteinExistence type="inferred from homology"/>
<dbReference type="EMBL" id="QLNI01000018">
    <property type="protein sequence ID" value="RAM02104.1"/>
    <property type="molecule type" value="Genomic_DNA"/>
</dbReference>
<dbReference type="Gene3D" id="2.60.98.20">
    <property type="entry name" value="Flagellar hook protein FlgE"/>
    <property type="match status" value="1"/>
</dbReference>
<evidence type="ECO:0000256" key="2">
    <source>
        <dbReference type="ARBA" id="ARBA00009677"/>
    </source>
</evidence>
<evidence type="ECO:0000313" key="12">
    <source>
        <dbReference type="Proteomes" id="UP000248798"/>
    </source>
</evidence>
<dbReference type="InterPro" id="IPR019776">
    <property type="entry name" value="Flagellar_basal_body_rod_CS"/>
</dbReference>
<keyword evidence="11" id="KW-0966">Cell projection</keyword>
<evidence type="ECO:0000256" key="3">
    <source>
        <dbReference type="ARBA" id="ARBA00019015"/>
    </source>
</evidence>
<dbReference type="PROSITE" id="PS00588">
    <property type="entry name" value="FLAGELLA_BB_ROD"/>
    <property type="match status" value="1"/>
</dbReference>
<dbReference type="OrthoDB" id="9804559at2"/>
<feature type="domain" description="Flagellar basal-body/hook protein C-terminal" evidence="7">
    <location>
        <begin position="886"/>
        <end position="928"/>
    </location>
</feature>
<evidence type="ECO:0000256" key="4">
    <source>
        <dbReference type="ARBA" id="ARBA00023143"/>
    </source>
</evidence>
<dbReference type="AlphaFoldDB" id="A0A328FBQ1"/>
<gene>
    <name evidence="11" type="ORF">DO021_09995</name>
    <name evidence="10" type="ORF">EYB58_13640</name>
</gene>
<accession>A0A328FBQ1</accession>
<dbReference type="InterPro" id="IPR037058">
    <property type="entry name" value="Falgellar_hook_FlgE_sf"/>
</dbReference>
<keyword evidence="13" id="KW-1185">Reference proteome</keyword>
<keyword evidence="11" id="KW-0969">Cilium</keyword>
<evidence type="ECO:0000313" key="13">
    <source>
        <dbReference type="Proteomes" id="UP000293902"/>
    </source>
</evidence>
<reference evidence="10 13" key="2">
    <citation type="submission" date="2019-02" db="EMBL/GenBank/DDBJ databases">
        <title>Complete genome sequence of Desulfobacter hydrogenophilus AcRS1.</title>
        <authorList>
            <person name="Marietou A."/>
            <person name="Lund M.B."/>
            <person name="Marshall I.P.G."/>
            <person name="Schreiber L."/>
            <person name="Jorgensen B."/>
        </authorList>
    </citation>
    <scope>NUCLEOTIDE SEQUENCE [LARGE SCALE GENOMIC DNA]</scope>
    <source>
        <strain evidence="10 13">AcRS1</strain>
    </source>
</reference>
<dbReference type="GO" id="GO:0009424">
    <property type="term" value="C:bacterial-type flagellum hook"/>
    <property type="evidence" value="ECO:0007669"/>
    <property type="project" value="TreeGrafter"/>
</dbReference>
<dbReference type="GO" id="GO:0071978">
    <property type="term" value="P:bacterial-type flagellum-dependent swarming motility"/>
    <property type="evidence" value="ECO:0007669"/>
    <property type="project" value="TreeGrafter"/>
</dbReference>
<evidence type="ECO:0000256" key="1">
    <source>
        <dbReference type="ARBA" id="ARBA00004117"/>
    </source>
</evidence>
<reference evidence="11 12" key="1">
    <citation type="submission" date="2018-06" db="EMBL/GenBank/DDBJ databases">
        <title>Complete Genome Sequence of Desulfobacter hydrogenophilus (DSM3380).</title>
        <authorList>
            <person name="Marietou A."/>
            <person name="Schreiber L."/>
            <person name="Marshall I."/>
            <person name="Jorgensen B."/>
        </authorList>
    </citation>
    <scope>NUCLEOTIDE SEQUENCE [LARGE SCALE GENOMIC DNA]</scope>
    <source>
        <strain evidence="11 12">DSM 3380</strain>
    </source>
</reference>
<dbReference type="PANTHER" id="PTHR30435">
    <property type="entry name" value="FLAGELLAR PROTEIN"/>
    <property type="match status" value="1"/>
</dbReference>